<keyword evidence="2" id="KW-0813">Transport</keyword>
<feature type="domain" description="Leucine-binding protein" evidence="7">
    <location>
        <begin position="35"/>
        <end position="376"/>
    </location>
</feature>
<evidence type="ECO:0000256" key="4">
    <source>
        <dbReference type="ARBA" id="ARBA00022970"/>
    </source>
</evidence>
<feature type="compositionally biased region" description="Low complexity" evidence="5">
    <location>
        <begin position="393"/>
        <end position="406"/>
    </location>
</feature>
<evidence type="ECO:0000259" key="7">
    <source>
        <dbReference type="Pfam" id="PF13458"/>
    </source>
</evidence>
<dbReference type="SUPFAM" id="SSF53822">
    <property type="entry name" value="Periplasmic binding protein-like I"/>
    <property type="match status" value="1"/>
</dbReference>
<dbReference type="PANTHER" id="PTHR30483">
    <property type="entry name" value="LEUCINE-SPECIFIC-BINDING PROTEIN"/>
    <property type="match status" value="1"/>
</dbReference>
<dbReference type="InterPro" id="IPR051010">
    <property type="entry name" value="BCAA_transport"/>
</dbReference>
<dbReference type="InterPro" id="IPR028082">
    <property type="entry name" value="Peripla_BP_I"/>
</dbReference>
<dbReference type="EMBL" id="QOQW01000008">
    <property type="protein sequence ID" value="RCK80128.1"/>
    <property type="molecule type" value="Genomic_DNA"/>
</dbReference>
<comment type="similarity">
    <text evidence="1">Belongs to the leucine-binding protein family.</text>
</comment>
<organism evidence="8 9">
    <name type="scientific">Candidatus Ozemobacter sibiricus</name>
    <dbReference type="NCBI Taxonomy" id="2268124"/>
    <lineage>
        <taxon>Bacteria</taxon>
        <taxon>Candidatus Ozemobacteria</taxon>
        <taxon>Candidatus Ozemobacterales</taxon>
        <taxon>Candidatus Ozemobacteraceae</taxon>
        <taxon>Candidatus Ozemobacter</taxon>
    </lineage>
</organism>
<dbReference type="PRINTS" id="PR00337">
    <property type="entry name" value="LEUILEVALBP"/>
</dbReference>
<keyword evidence="3 6" id="KW-0732">Signal</keyword>
<feature type="signal peptide" evidence="6">
    <location>
        <begin position="1"/>
        <end position="30"/>
    </location>
</feature>
<dbReference type="GO" id="GO:0006865">
    <property type="term" value="P:amino acid transport"/>
    <property type="evidence" value="ECO:0007669"/>
    <property type="project" value="UniProtKB-KW"/>
</dbReference>
<dbReference type="AlphaFoldDB" id="A0A367ZPS0"/>
<evidence type="ECO:0000313" key="9">
    <source>
        <dbReference type="Proteomes" id="UP000252355"/>
    </source>
</evidence>
<gene>
    <name evidence="8" type="ORF">OZSIB_3632</name>
</gene>
<accession>A0A367ZPS0</accession>
<evidence type="ECO:0000256" key="1">
    <source>
        <dbReference type="ARBA" id="ARBA00010062"/>
    </source>
</evidence>
<feature type="region of interest" description="Disordered" evidence="5">
    <location>
        <begin position="376"/>
        <end position="406"/>
    </location>
</feature>
<evidence type="ECO:0000256" key="5">
    <source>
        <dbReference type="SAM" id="MobiDB-lite"/>
    </source>
</evidence>
<name>A0A367ZPS0_9BACT</name>
<evidence type="ECO:0000313" key="8">
    <source>
        <dbReference type="EMBL" id="RCK80128.1"/>
    </source>
</evidence>
<dbReference type="Proteomes" id="UP000252355">
    <property type="component" value="Unassembled WGS sequence"/>
</dbReference>
<evidence type="ECO:0000256" key="6">
    <source>
        <dbReference type="SAM" id="SignalP"/>
    </source>
</evidence>
<dbReference type="InterPro" id="IPR000709">
    <property type="entry name" value="Leu_Ile_Val-bd"/>
</dbReference>
<reference evidence="8 9" key="1">
    <citation type="submission" date="2018-05" db="EMBL/GenBank/DDBJ databases">
        <title>A metagenomic window into the 2 km-deep terrestrial subsurface aquifer revealed taxonomically and functionally diverse microbial community comprising novel uncultured bacterial lineages.</title>
        <authorList>
            <person name="Kadnikov V.V."/>
            <person name="Mardanov A.V."/>
            <person name="Beletsky A.V."/>
            <person name="Banks D."/>
            <person name="Pimenov N.V."/>
            <person name="Frank Y.A."/>
            <person name="Karnachuk O.V."/>
            <person name="Ravin N.V."/>
        </authorList>
    </citation>
    <scope>NUCLEOTIDE SEQUENCE [LARGE SCALE GENOMIC DNA]</scope>
    <source>
        <strain evidence="8">BY5</strain>
    </source>
</reference>
<proteinExistence type="inferred from homology"/>
<evidence type="ECO:0000256" key="3">
    <source>
        <dbReference type="ARBA" id="ARBA00022729"/>
    </source>
</evidence>
<feature type="chain" id="PRO_5016687063" evidence="6">
    <location>
        <begin position="31"/>
        <end position="406"/>
    </location>
</feature>
<dbReference type="PANTHER" id="PTHR30483:SF6">
    <property type="entry name" value="PERIPLASMIC BINDING PROTEIN OF ABC TRANSPORTER FOR NATURAL AMINO ACIDS"/>
    <property type="match status" value="1"/>
</dbReference>
<dbReference type="Pfam" id="PF13458">
    <property type="entry name" value="Peripla_BP_6"/>
    <property type="match status" value="1"/>
</dbReference>
<protein>
    <submittedName>
        <fullName evidence="8">Branched-chain amino acid ABC transporter, amino acid-binding protein</fullName>
    </submittedName>
</protein>
<comment type="caution">
    <text evidence="8">The sequence shown here is derived from an EMBL/GenBank/DDBJ whole genome shotgun (WGS) entry which is preliminary data.</text>
</comment>
<evidence type="ECO:0000256" key="2">
    <source>
        <dbReference type="ARBA" id="ARBA00022448"/>
    </source>
</evidence>
<dbReference type="InterPro" id="IPR028081">
    <property type="entry name" value="Leu-bd"/>
</dbReference>
<keyword evidence="4" id="KW-0029">Amino-acid transport</keyword>
<sequence>MLSVAGGRRGGLARWVVLVLLLAGAGPAGATGDATWKIGVMGALSGPKAPYGVAHLQGARLAVEEINARGGVAGRPLELIAVDDRGEMGEAGPLAVRLVTEEGVLALIGSVDSGVTHVLAMIAVKSHVPHLTCVATDPSLTRAGSPWTFRTLADDERQAAALVEELVIRQGRRRLALVAGSSRYGRMGARTFARLARAAGAVVDGPHLLPADPAGWFPVVDRARADDPEAIILWTLSREGKAAAGRLAALGYRGVIAGGDGLATPDFFADPGPGIDGTLVTCPYDESNPAPAHRAFQQAFQARYGRAPDSFAAHAYDTVGLVAAALARLAAAGVPPTRAALRDELAAAPPYEGVTGRLVFDATGNDRRPVQLARVRGGRLALLPDRSPDRRPAPNGRGAAAPEGPP</sequence>
<dbReference type="Gene3D" id="3.40.50.2300">
    <property type="match status" value="2"/>
</dbReference>